<gene>
    <name evidence="2" type="ORF">ACFQMJ_25415</name>
</gene>
<organism evidence="2 3">
    <name type="scientific">Cohnella cellulosilytica</name>
    <dbReference type="NCBI Taxonomy" id="986710"/>
    <lineage>
        <taxon>Bacteria</taxon>
        <taxon>Bacillati</taxon>
        <taxon>Bacillota</taxon>
        <taxon>Bacilli</taxon>
        <taxon>Bacillales</taxon>
        <taxon>Paenibacillaceae</taxon>
        <taxon>Cohnella</taxon>
    </lineage>
</organism>
<evidence type="ECO:0000313" key="3">
    <source>
        <dbReference type="Proteomes" id="UP001596378"/>
    </source>
</evidence>
<feature type="transmembrane region" description="Helical" evidence="1">
    <location>
        <begin position="6"/>
        <end position="26"/>
    </location>
</feature>
<name>A0ABW2FHT9_9BACL</name>
<keyword evidence="1" id="KW-0812">Transmembrane</keyword>
<accession>A0ABW2FHT9</accession>
<sequence length="70" mass="7829">MMRGSGYAGSLGYIVPLCILSGILILRWDVVMYGKMKMKKEKKFARALGWLNLVSGVGLFVGNWLYSKLV</sequence>
<comment type="caution">
    <text evidence="2">The sequence shown here is derived from an EMBL/GenBank/DDBJ whole genome shotgun (WGS) entry which is preliminary data.</text>
</comment>
<proteinExistence type="predicted"/>
<keyword evidence="1" id="KW-0472">Membrane</keyword>
<dbReference type="RefSeq" id="WP_378046621.1">
    <property type="nucleotide sequence ID" value="NZ_JBHMDN010000011.1"/>
</dbReference>
<evidence type="ECO:0000256" key="1">
    <source>
        <dbReference type="SAM" id="Phobius"/>
    </source>
</evidence>
<dbReference type="InterPro" id="IPR049971">
    <property type="entry name" value="CLC_0170-like"/>
</dbReference>
<reference evidence="3" key="1">
    <citation type="journal article" date="2019" name="Int. J. Syst. Evol. Microbiol.">
        <title>The Global Catalogue of Microorganisms (GCM) 10K type strain sequencing project: providing services to taxonomists for standard genome sequencing and annotation.</title>
        <authorList>
            <consortium name="The Broad Institute Genomics Platform"/>
            <consortium name="The Broad Institute Genome Sequencing Center for Infectious Disease"/>
            <person name="Wu L."/>
            <person name="Ma J."/>
        </authorList>
    </citation>
    <scope>NUCLEOTIDE SEQUENCE [LARGE SCALE GENOMIC DNA]</scope>
    <source>
        <strain evidence="3">KCTC 12907</strain>
    </source>
</reference>
<dbReference type="Proteomes" id="UP001596378">
    <property type="component" value="Unassembled WGS sequence"/>
</dbReference>
<keyword evidence="3" id="KW-1185">Reference proteome</keyword>
<protein>
    <submittedName>
        <fullName evidence="2">CLC_0170 family protein</fullName>
    </submittedName>
</protein>
<dbReference type="NCBIfam" id="NF042414">
    <property type="entry name" value="CLC_0170_fam"/>
    <property type="match status" value="1"/>
</dbReference>
<dbReference type="EMBL" id="JBHTAI010000019">
    <property type="protein sequence ID" value="MFC7151892.1"/>
    <property type="molecule type" value="Genomic_DNA"/>
</dbReference>
<keyword evidence="1" id="KW-1133">Transmembrane helix</keyword>
<evidence type="ECO:0000313" key="2">
    <source>
        <dbReference type="EMBL" id="MFC7151892.1"/>
    </source>
</evidence>
<feature type="transmembrane region" description="Helical" evidence="1">
    <location>
        <begin position="47"/>
        <end position="66"/>
    </location>
</feature>